<comment type="pathway">
    <text evidence="1 8">Porphyrin-containing compound metabolism; protoporphyrin-IX biosynthesis; coproporphyrinogen-III from 5-aminolevulinate: step 4/4.</text>
</comment>
<dbReference type="SUPFAM" id="SSF51726">
    <property type="entry name" value="UROD/MetE-like"/>
    <property type="match status" value="1"/>
</dbReference>
<evidence type="ECO:0000256" key="2">
    <source>
        <dbReference type="ARBA" id="ARBA00009935"/>
    </source>
</evidence>
<accession>S7J422</accession>
<keyword evidence="6 8" id="KW-0627">Porphyrin biosynthesis</keyword>
<dbReference type="GO" id="GO:0006782">
    <property type="term" value="P:protoporphyrinogen IX biosynthetic process"/>
    <property type="evidence" value="ECO:0007669"/>
    <property type="project" value="UniProtKB-UniPathway"/>
</dbReference>
<dbReference type="InterPro" id="IPR006361">
    <property type="entry name" value="Uroporphyrinogen_deCO2ase_HemE"/>
</dbReference>
<dbReference type="PANTHER" id="PTHR21091:SF169">
    <property type="entry name" value="UROPORPHYRINOGEN DECARBOXYLASE"/>
    <property type="match status" value="1"/>
</dbReference>
<sequence>MSTFYDVIKPKTTRPRPPIWFLRQVGRYMPQYQELRGSQSLKAFFHNTDGITEATLLGPTLLNVDAAILFADILSILDGFNISYDFSPGPRINFSPNSPLHFTENPKETFAYLLEAIANITKRSPVPLIAFAASPFTLISYLLDGGASKDSSTTMAFIYQYPDKFEELCKVIIEATTVYLKEQVFAGASAIQLFESSSLRLPSALFSHYVTRPNTKLIRRLKEETLAPISLFCRCYKEDFFDLFSTGADTLHPDYHTDLKSVYRALENPGSLQGNIDPALFLLPQDKFLNELEKFIAPLKHKPLYILNSGHGILPQTPLENVQAAVLCLTSILTF</sequence>
<evidence type="ECO:0000256" key="5">
    <source>
        <dbReference type="ARBA" id="ARBA00023239"/>
    </source>
</evidence>
<dbReference type="HOGENOM" id="CLU_040933_0_0_0"/>
<protein>
    <recommendedName>
        <fullName evidence="3 7">Uroporphyrinogen decarboxylase</fullName>
        <ecNumber evidence="3 7">4.1.1.37</ecNumber>
    </recommendedName>
</protein>
<dbReference type="OrthoDB" id="9806656at2"/>
<dbReference type="GO" id="GO:0005829">
    <property type="term" value="C:cytosol"/>
    <property type="evidence" value="ECO:0007669"/>
    <property type="project" value="TreeGrafter"/>
</dbReference>
<organism evidence="12 13">
    <name type="scientific">Chlamydia ibidis</name>
    <dbReference type="NCBI Taxonomy" id="1405396"/>
    <lineage>
        <taxon>Bacteria</taxon>
        <taxon>Pseudomonadati</taxon>
        <taxon>Chlamydiota</taxon>
        <taxon>Chlamydiia</taxon>
        <taxon>Chlamydiales</taxon>
        <taxon>Chlamydiaceae</taxon>
        <taxon>Chlamydia/Chlamydophila group</taxon>
        <taxon>Chlamydia</taxon>
    </lineage>
</organism>
<evidence type="ECO:0000256" key="4">
    <source>
        <dbReference type="ARBA" id="ARBA00022793"/>
    </source>
</evidence>
<dbReference type="PROSITE" id="PS00907">
    <property type="entry name" value="UROD_2"/>
    <property type="match status" value="1"/>
</dbReference>
<dbReference type="NCBIfam" id="TIGR01464">
    <property type="entry name" value="hemE"/>
    <property type="match status" value="1"/>
</dbReference>
<dbReference type="eggNOG" id="COG0407">
    <property type="taxonomic scope" value="Bacteria"/>
</dbReference>
<evidence type="ECO:0000256" key="7">
    <source>
        <dbReference type="NCBIfam" id="TIGR01464"/>
    </source>
</evidence>
<dbReference type="GO" id="GO:0004853">
    <property type="term" value="F:uroporphyrinogen decarboxylase activity"/>
    <property type="evidence" value="ECO:0007669"/>
    <property type="project" value="UniProtKB-UniRule"/>
</dbReference>
<evidence type="ECO:0000256" key="1">
    <source>
        <dbReference type="ARBA" id="ARBA00004804"/>
    </source>
</evidence>
<keyword evidence="4 8" id="KW-0210">Decarboxylase</keyword>
<dbReference type="PANTHER" id="PTHR21091">
    <property type="entry name" value="METHYLTETRAHYDROFOLATE:HOMOCYSTEINE METHYLTRANSFERASE RELATED"/>
    <property type="match status" value="1"/>
</dbReference>
<evidence type="ECO:0000313" key="13">
    <source>
        <dbReference type="Proteomes" id="UP000016200"/>
    </source>
</evidence>
<dbReference type="Pfam" id="PF01208">
    <property type="entry name" value="URO-D"/>
    <property type="match status" value="1"/>
</dbReference>
<comment type="similarity">
    <text evidence="2 9">Belongs to the uroporphyrinogen decarboxylase family.</text>
</comment>
<keyword evidence="5 8" id="KW-0456">Lyase</keyword>
<dbReference type="Gene3D" id="3.20.20.210">
    <property type="match status" value="1"/>
</dbReference>
<comment type="catalytic activity">
    <reaction evidence="8">
        <text>uroporphyrinogen III + 4 H(+) = coproporphyrinogen III + 4 CO2</text>
        <dbReference type="Rhea" id="RHEA:19865"/>
        <dbReference type="ChEBI" id="CHEBI:15378"/>
        <dbReference type="ChEBI" id="CHEBI:16526"/>
        <dbReference type="ChEBI" id="CHEBI:57308"/>
        <dbReference type="ChEBI" id="CHEBI:57309"/>
        <dbReference type="EC" id="4.1.1.37"/>
    </reaction>
</comment>
<evidence type="ECO:0000256" key="9">
    <source>
        <dbReference type="RuleBase" id="RU004169"/>
    </source>
</evidence>
<dbReference type="AlphaFoldDB" id="S7J422"/>
<name>S7J422_9CHLA</name>
<dbReference type="InterPro" id="IPR000257">
    <property type="entry name" value="Uroporphyrinogen_deCOase"/>
</dbReference>
<feature type="domain" description="Uroporphyrinogen decarboxylase (URO-D)" evidence="10">
    <location>
        <begin position="18"/>
        <end position="27"/>
    </location>
</feature>
<dbReference type="UniPathway" id="UPA00251">
    <property type="reaction ID" value="UER00321"/>
</dbReference>
<evidence type="ECO:0000256" key="6">
    <source>
        <dbReference type="ARBA" id="ARBA00023244"/>
    </source>
</evidence>
<dbReference type="EC" id="4.1.1.37" evidence="3 7"/>
<reference evidence="12 13" key="1">
    <citation type="submission" date="2013-04" db="EMBL/GenBank/DDBJ databases">
        <title>Genome sequence of Chlamydia psittaci 10-1398/11.</title>
        <authorList>
            <person name="Huot-Creasy H."/>
            <person name="McCracken C.L."/>
            <person name="Humphries M."/>
            <person name="Sachse K."/>
            <person name="Laroucau K."/>
            <person name="Bavoil P."/>
            <person name="Myers G.S."/>
        </authorList>
    </citation>
    <scope>NUCLEOTIDE SEQUENCE [LARGE SCALE GENOMIC DNA]</scope>
    <source>
        <strain evidence="12 13">10_1398_11</strain>
    </source>
</reference>
<dbReference type="PROSITE" id="PS00906">
    <property type="entry name" value="UROD_1"/>
    <property type="match status" value="1"/>
</dbReference>
<evidence type="ECO:0000259" key="10">
    <source>
        <dbReference type="PROSITE" id="PS00906"/>
    </source>
</evidence>
<evidence type="ECO:0000313" key="12">
    <source>
        <dbReference type="EMBL" id="EPP34737.1"/>
    </source>
</evidence>
<gene>
    <name evidence="12" type="primary">hemE</name>
    <name evidence="12" type="ORF">CP10139811_0592</name>
</gene>
<dbReference type="RefSeq" id="WP_020370576.1">
    <property type="nucleotide sequence ID" value="NZ_KE360208.1"/>
</dbReference>
<comment type="caution">
    <text evidence="12">The sequence shown here is derived from an EMBL/GenBank/DDBJ whole genome shotgun (WGS) entry which is preliminary data.</text>
</comment>
<dbReference type="Proteomes" id="UP000016200">
    <property type="component" value="Unassembled WGS sequence"/>
</dbReference>
<evidence type="ECO:0000256" key="3">
    <source>
        <dbReference type="ARBA" id="ARBA00012288"/>
    </source>
</evidence>
<evidence type="ECO:0000259" key="11">
    <source>
        <dbReference type="PROSITE" id="PS00907"/>
    </source>
</evidence>
<dbReference type="InterPro" id="IPR038071">
    <property type="entry name" value="UROD/MetE-like_sf"/>
</dbReference>
<evidence type="ECO:0000256" key="8">
    <source>
        <dbReference type="RuleBase" id="RU000554"/>
    </source>
</evidence>
<feature type="domain" description="Uroporphyrinogen decarboxylase (URO-D)" evidence="11">
    <location>
        <begin position="129"/>
        <end position="145"/>
    </location>
</feature>
<dbReference type="PATRIC" id="fig|1238237.3.peg.705"/>
<dbReference type="EMBL" id="ATNB01000159">
    <property type="protein sequence ID" value="EPP34737.1"/>
    <property type="molecule type" value="Genomic_DNA"/>
</dbReference>
<proteinExistence type="inferred from homology"/>